<organism evidence="9 10">
    <name type="scientific">Actinomadura fibrosa</name>
    <dbReference type="NCBI Taxonomy" id="111802"/>
    <lineage>
        <taxon>Bacteria</taxon>
        <taxon>Bacillati</taxon>
        <taxon>Actinomycetota</taxon>
        <taxon>Actinomycetes</taxon>
        <taxon>Streptosporangiales</taxon>
        <taxon>Thermomonosporaceae</taxon>
        <taxon>Actinomadura</taxon>
    </lineage>
</organism>
<evidence type="ECO:0000256" key="6">
    <source>
        <dbReference type="SAM" id="MobiDB-lite"/>
    </source>
</evidence>
<keyword evidence="2" id="KW-1003">Cell membrane</keyword>
<keyword evidence="3 7" id="KW-0812">Transmembrane</keyword>
<feature type="compositionally biased region" description="Pro residues" evidence="6">
    <location>
        <begin position="347"/>
        <end position="360"/>
    </location>
</feature>
<dbReference type="EMBL" id="JBHTGP010000017">
    <property type="protein sequence ID" value="MFD0689251.1"/>
    <property type="molecule type" value="Genomic_DNA"/>
</dbReference>
<dbReference type="PANTHER" id="PTHR36115:SF6">
    <property type="entry name" value="PROLINE-RICH ANTIGEN HOMOLOG"/>
    <property type="match status" value="1"/>
</dbReference>
<evidence type="ECO:0000313" key="10">
    <source>
        <dbReference type="Proteomes" id="UP001597063"/>
    </source>
</evidence>
<feature type="compositionally biased region" description="Basic and acidic residues" evidence="6">
    <location>
        <begin position="315"/>
        <end position="324"/>
    </location>
</feature>
<evidence type="ECO:0000259" key="8">
    <source>
        <dbReference type="Pfam" id="PF06271"/>
    </source>
</evidence>
<proteinExistence type="predicted"/>
<feature type="domain" description="RDD" evidence="8">
    <location>
        <begin position="29"/>
        <end position="216"/>
    </location>
</feature>
<evidence type="ECO:0000256" key="7">
    <source>
        <dbReference type="SAM" id="Phobius"/>
    </source>
</evidence>
<evidence type="ECO:0000256" key="4">
    <source>
        <dbReference type="ARBA" id="ARBA00022989"/>
    </source>
</evidence>
<keyword evidence="5 7" id="KW-0472">Membrane</keyword>
<dbReference type="Proteomes" id="UP001597063">
    <property type="component" value="Unassembled WGS sequence"/>
</dbReference>
<sequence length="410" mass="43159">MYGPPPLPPPVPPSPVPVPVPDAAPAAGAPRGRRLGAWGVDTALLVAVAGLLAAMTWGRLHALLVDDLWWKALTATGGLLLSGGDAQQAAEDFGAGVWATISSDIQQALLLLVLAELLYHFAAQAWAGRTLGKAALDLRVDAANDTGLGKAQAFRRALVTTAGGTGLYCLAWVLLLEGLFFLSLVVWFAALAVFVANSAPALIGRRRRTLADLVAGTAVVRAGAYRRAAELAVQGAGMAWDGTQAAGQVAGQAVRENAARLAQAEQMRRALESEQARRLQDLGRQSAGKVRDAMTGERSQQVQDMGKRLGGRLKNAYEDRRAARTDQPGPLPPAVPPAVAGVGQQPALPPPQPYHNPYVPPQGAYAQYPQAYPQATPEPPYANQPPYAAPQPLSGGQNETDEDGRRPEHP</sequence>
<accession>A0ABW2XSB4</accession>
<feature type="transmembrane region" description="Helical" evidence="7">
    <location>
        <begin position="157"/>
        <end position="175"/>
    </location>
</feature>
<evidence type="ECO:0000256" key="3">
    <source>
        <dbReference type="ARBA" id="ARBA00022692"/>
    </source>
</evidence>
<evidence type="ECO:0000256" key="1">
    <source>
        <dbReference type="ARBA" id="ARBA00004651"/>
    </source>
</evidence>
<dbReference type="InterPro" id="IPR010432">
    <property type="entry name" value="RDD"/>
</dbReference>
<reference evidence="10" key="1">
    <citation type="journal article" date="2019" name="Int. J. Syst. Evol. Microbiol.">
        <title>The Global Catalogue of Microorganisms (GCM) 10K type strain sequencing project: providing services to taxonomists for standard genome sequencing and annotation.</title>
        <authorList>
            <consortium name="The Broad Institute Genomics Platform"/>
            <consortium name="The Broad Institute Genome Sequencing Center for Infectious Disease"/>
            <person name="Wu L."/>
            <person name="Ma J."/>
        </authorList>
    </citation>
    <scope>NUCLEOTIDE SEQUENCE [LARGE SCALE GENOMIC DNA]</scope>
    <source>
        <strain evidence="10">JCM 9371</strain>
    </source>
</reference>
<feature type="compositionally biased region" description="Pro residues" evidence="6">
    <location>
        <begin position="376"/>
        <end position="389"/>
    </location>
</feature>
<feature type="compositionally biased region" description="Low complexity" evidence="6">
    <location>
        <begin position="361"/>
        <end position="375"/>
    </location>
</feature>
<gene>
    <name evidence="9" type="ORF">ACFQZM_32510</name>
</gene>
<feature type="compositionally biased region" description="Low complexity" evidence="6">
    <location>
        <begin position="337"/>
        <end position="346"/>
    </location>
</feature>
<dbReference type="PANTHER" id="PTHR36115">
    <property type="entry name" value="PROLINE-RICH ANTIGEN HOMOLOG-RELATED"/>
    <property type="match status" value="1"/>
</dbReference>
<name>A0ABW2XSB4_9ACTN</name>
<evidence type="ECO:0000256" key="2">
    <source>
        <dbReference type="ARBA" id="ARBA00022475"/>
    </source>
</evidence>
<protein>
    <submittedName>
        <fullName evidence="9">RDD family protein</fullName>
    </submittedName>
</protein>
<dbReference type="InterPro" id="IPR051791">
    <property type="entry name" value="Pra-immunoreactive"/>
</dbReference>
<evidence type="ECO:0000313" key="9">
    <source>
        <dbReference type="EMBL" id="MFD0689251.1"/>
    </source>
</evidence>
<keyword evidence="4 7" id="KW-1133">Transmembrane helix</keyword>
<comment type="caution">
    <text evidence="9">The sequence shown here is derived from an EMBL/GenBank/DDBJ whole genome shotgun (WGS) entry which is preliminary data.</text>
</comment>
<feature type="transmembrane region" description="Helical" evidence="7">
    <location>
        <begin position="181"/>
        <end position="203"/>
    </location>
</feature>
<keyword evidence="10" id="KW-1185">Reference proteome</keyword>
<feature type="transmembrane region" description="Helical" evidence="7">
    <location>
        <begin position="35"/>
        <end position="54"/>
    </location>
</feature>
<feature type="region of interest" description="Disordered" evidence="6">
    <location>
        <begin position="274"/>
        <end position="410"/>
    </location>
</feature>
<dbReference type="Pfam" id="PF06271">
    <property type="entry name" value="RDD"/>
    <property type="match status" value="1"/>
</dbReference>
<evidence type="ECO:0000256" key="5">
    <source>
        <dbReference type="ARBA" id="ARBA00023136"/>
    </source>
</evidence>
<comment type="subcellular location">
    <subcellularLocation>
        <location evidence="1">Cell membrane</location>
        <topology evidence="1">Multi-pass membrane protein</topology>
    </subcellularLocation>
</comment>